<evidence type="ECO:0000256" key="5">
    <source>
        <dbReference type="ARBA" id="ARBA00022679"/>
    </source>
</evidence>
<comment type="catalytic activity">
    <reaction evidence="1">
        <text>ATP + protein L-histidine = ADP + protein N-phospho-L-histidine.</text>
        <dbReference type="EC" id="2.7.13.3"/>
    </reaction>
</comment>
<dbReference type="Pfam" id="PF00512">
    <property type="entry name" value="HisKA"/>
    <property type="match status" value="1"/>
</dbReference>
<evidence type="ECO:0000256" key="3">
    <source>
        <dbReference type="ARBA" id="ARBA00012438"/>
    </source>
</evidence>
<evidence type="ECO:0000256" key="4">
    <source>
        <dbReference type="ARBA" id="ARBA00022553"/>
    </source>
</evidence>
<dbReference type="RefSeq" id="WP_310362888.1">
    <property type="nucleotide sequence ID" value="NZ_JAVDYB010000001.1"/>
</dbReference>
<comment type="caution">
    <text evidence="10">The sequence shown here is derived from an EMBL/GenBank/DDBJ whole genome shotgun (WGS) entry which is preliminary data.</text>
</comment>
<dbReference type="CDD" id="cd00130">
    <property type="entry name" value="PAS"/>
    <property type="match status" value="1"/>
</dbReference>
<dbReference type="Gene3D" id="3.30.565.10">
    <property type="entry name" value="Histidine kinase-like ATPase, C-terminal domain"/>
    <property type="match status" value="1"/>
</dbReference>
<keyword evidence="11" id="KW-1185">Reference proteome</keyword>
<evidence type="ECO:0000259" key="8">
    <source>
        <dbReference type="PROSITE" id="PS50109"/>
    </source>
</evidence>
<dbReference type="InterPro" id="IPR000014">
    <property type="entry name" value="PAS"/>
</dbReference>
<keyword evidence="5" id="KW-0808">Transferase</keyword>
<dbReference type="InterPro" id="IPR004358">
    <property type="entry name" value="Sig_transdc_His_kin-like_C"/>
</dbReference>
<dbReference type="EMBL" id="JAVDYB010000001">
    <property type="protein sequence ID" value="MDR7273886.1"/>
    <property type="molecule type" value="Genomic_DNA"/>
</dbReference>
<evidence type="ECO:0000313" key="10">
    <source>
        <dbReference type="EMBL" id="MDR7273886.1"/>
    </source>
</evidence>
<dbReference type="GO" id="GO:0000155">
    <property type="term" value="F:phosphorelay sensor kinase activity"/>
    <property type="evidence" value="ECO:0007669"/>
    <property type="project" value="InterPro"/>
</dbReference>
<proteinExistence type="predicted"/>
<comment type="subcellular location">
    <subcellularLocation>
        <location evidence="2">Cell membrane</location>
    </subcellularLocation>
</comment>
<dbReference type="SUPFAM" id="SSF47384">
    <property type="entry name" value="Homodimeric domain of signal transducing histidine kinase"/>
    <property type="match status" value="1"/>
</dbReference>
<dbReference type="PRINTS" id="PR00344">
    <property type="entry name" value="BCTRLSENSOR"/>
</dbReference>
<dbReference type="GO" id="GO:0005886">
    <property type="term" value="C:plasma membrane"/>
    <property type="evidence" value="ECO:0007669"/>
    <property type="project" value="UniProtKB-SubCell"/>
</dbReference>
<dbReference type="SMART" id="SM00388">
    <property type="entry name" value="HisKA"/>
    <property type="match status" value="1"/>
</dbReference>
<sequence>MATTTAPDATGTDADWVHLARRSLSQEAADRIAELAARAAGAPTGLVQLLEGRRILMSGGFGMPAAWASLDAVPAASTLARIIFDSGCPLVVNDVHDDARVPPDAPVRQADARAYLGYPVRSRTGAIAGVCAVVDYRPREWTAAEQSVVGHAAEVCGTFVAEREALRIADRHRRFLDAVLDNLHDGVVACDADGRRVLINAPMLRFTGRTPEPFAPGTHPLDFGLRHADGRPMAPDDTPLSRAFRGEELHGLQVLADSPLQHPRVLLVDGQPIADATGNRLGAVIALQDVTELKRTERFRDCELAVASALAEAAGAAEAGPRVLEAVAGTLGWAHAELWLVDGPGGVLRPAARWSAPGSVAPMHVPDQLAYGQGISGKAWLTGEPVWIRDLAADGEPLLPADTVEAAKLHAALAIPVRSGTGTLGVLAFFAEVVEDPEDALVALLAGIAAHVGQFLERRRAEDLELQLARSKDEYLALIGHEMRTPLTSISAYTSLLRDATPAQLAADGPALLEVIDRNTTLLRGIIDDLLDLAALDTGHASVQLTPCDLAEVVREAADAAQDALAGARSPITLRVNAPDELVLPGDRLRLRRVLDNLIGNAIKYSPDGGEVTVTLAADGDYVAELVVADQGIGIPPEERDRLFSRFYRSSRTRDRAIPGSGLGLAISRAIIERHHGTIALLHRDSGTAFQIRLPLNTSD</sequence>
<dbReference type="PANTHER" id="PTHR43711:SF1">
    <property type="entry name" value="HISTIDINE KINASE 1"/>
    <property type="match status" value="1"/>
</dbReference>
<evidence type="ECO:0000256" key="6">
    <source>
        <dbReference type="ARBA" id="ARBA00022777"/>
    </source>
</evidence>
<dbReference type="Gene3D" id="1.10.287.130">
    <property type="match status" value="1"/>
</dbReference>
<dbReference type="InterPro" id="IPR036890">
    <property type="entry name" value="HATPase_C_sf"/>
</dbReference>
<protein>
    <recommendedName>
        <fullName evidence="3">histidine kinase</fullName>
        <ecNumber evidence="3">2.7.13.3</ecNumber>
    </recommendedName>
</protein>
<dbReference type="Gene3D" id="3.30.450.20">
    <property type="entry name" value="PAS domain"/>
    <property type="match status" value="1"/>
</dbReference>
<dbReference type="InterPro" id="IPR050736">
    <property type="entry name" value="Sensor_HK_Regulatory"/>
</dbReference>
<evidence type="ECO:0000313" key="11">
    <source>
        <dbReference type="Proteomes" id="UP001183643"/>
    </source>
</evidence>
<dbReference type="InterPro" id="IPR003018">
    <property type="entry name" value="GAF"/>
</dbReference>
<dbReference type="InterPro" id="IPR029016">
    <property type="entry name" value="GAF-like_dom_sf"/>
</dbReference>
<accession>A0AAE3YKC3</accession>
<gene>
    <name evidence="10" type="ORF">J2S41_000664</name>
</gene>
<dbReference type="PROSITE" id="PS50112">
    <property type="entry name" value="PAS"/>
    <property type="match status" value="1"/>
</dbReference>
<evidence type="ECO:0000256" key="7">
    <source>
        <dbReference type="ARBA" id="ARBA00023012"/>
    </source>
</evidence>
<dbReference type="FunFam" id="3.30.565.10:FF:000006">
    <property type="entry name" value="Sensor histidine kinase WalK"/>
    <property type="match status" value="1"/>
</dbReference>
<dbReference type="PROSITE" id="PS50109">
    <property type="entry name" value="HIS_KIN"/>
    <property type="match status" value="1"/>
</dbReference>
<dbReference type="Pfam" id="PF13185">
    <property type="entry name" value="GAF_2"/>
    <property type="match status" value="1"/>
</dbReference>
<feature type="domain" description="Histidine kinase" evidence="8">
    <location>
        <begin position="478"/>
        <end position="698"/>
    </location>
</feature>
<keyword evidence="6 10" id="KW-0418">Kinase</keyword>
<dbReference type="SUPFAM" id="SSF55874">
    <property type="entry name" value="ATPase domain of HSP90 chaperone/DNA topoisomerase II/histidine kinase"/>
    <property type="match status" value="1"/>
</dbReference>
<dbReference type="Pfam" id="PF01590">
    <property type="entry name" value="GAF"/>
    <property type="match status" value="1"/>
</dbReference>
<dbReference type="InterPro" id="IPR003594">
    <property type="entry name" value="HATPase_dom"/>
</dbReference>
<dbReference type="InterPro" id="IPR036097">
    <property type="entry name" value="HisK_dim/P_sf"/>
</dbReference>
<evidence type="ECO:0000259" key="9">
    <source>
        <dbReference type="PROSITE" id="PS50112"/>
    </source>
</evidence>
<name>A0AAE3YKC3_9ACTN</name>
<reference evidence="10" key="1">
    <citation type="submission" date="2023-07" db="EMBL/GenBank/DDBJ databases">
        <title>Sequencing the genomes of 1000 actinobacteria strains.</title>
        <authorList>
            <person name="Klenk H.-P."/>
        </authorList>
    </citation>
    <scope>NUCLEOTIDE SEQUENCE</scope>
    <source>
        <strain evidence="10">DSM 44707</strain>
    </source>
</reference>
<dbReference type="SUPFAM" id="SSF55781">
    <property type="entry name" value="GAF domain-like"/>
    <property type="match status" value="2"/>
</dbReference>
<dbReference type="InterPro" id="IPR005467">
    <property type="entry name" value="His_kinase_dom"/>
</dbReference>
<dbReference type="SMART" id="SM00387">
    <property type="entry name" value="HATPase_c"/>
    <property type="match status" value="1"/>
</dbReference>
<feature type="domain" description="PAS" evidence="9">
    <location>
        <begin position="172"/>
        <end position="212"/>
    </location>
</feature>
<dbReference type="SUPFAM" id="SSF55785">
    <property type="entry name" value="PYP-like sensor domain (PAS domain)"/>
    <property type="match status" value="1"/>
</dbReference>
<dbReference type="InterPro" id="IPR003661">
    <property type="entry name" value="HisK_dim/P_dom"/>
</dbReference>
<keyword evidence="4" id="KW-0597">Phosphoprotein</keyword>
<dbReference type="InterPro" id="IPR035965">
    <property type="entry name" value="PAS-like_dom_sf"/>
</dbReference>
<evidence type="ECO:0000256" key="1">
    <source>
        <dbReference type="ARBA" id="ARBA00000085"/>
    </source>
</evidence>
<dbReference type="EC" id="2.7.13.3" evidence="3"/>
<dbReference type="SMART" id="SM00065">
    <property type="entry name" value="GAF"/>
    <property type="match status" value="2"/>
</dbReference>
<evidence type="ECO:0000256" key="2">
    <source>
        <dbReference type="ARBA" id="ARBA00004236"/>
    </source>
</evidence>
<dbReference type="PANTHER" id="PTHR43711">
    <property type="entry name" value="TWO-COMPONENT HISTIDINE KINASE"/>
    <property type="match status" value="1"/>
</dbReference>
<dbReference type="CDD" id="cd00082">
    <property type="entry name" value="HisKA"/>
    <property type="match status" value="1"/>
</dbReference>
<dbReference type="AlphaFoldDB" id="A0AAE3YKC3"/>
<keyword evidence="7" id="KW-0902">Two-component regulatory system</keyword>
<dbReference type="Pfam" id="PF02518">
    <property type="entry name" value="HATPase_c"/>
    <property type="match status" value="1"/>
</dbReference>
<dbReference type="Proteomes" id="UP001183643">
    <property type="component" value="Unassembled WGS sequence"/>
</dbReference>
<organism evidence="10 11">
    <name type="scientific">Catenuloplanes atrovinosus</name>
    <dbReference type="NCBI Taxonomy" id="137266"/>
    <lineage>
        <taxon>Bacteria</taxon>
        <taxon>Bacillati</taxon>
        <taxon>Actinomycetota</taxon>
        <taxon>Actinomycetes</taxon>
        <taxon>Micromonosporales</taxon>
        <taxon>Micromonosporaceae</taxon>
        <taxon>Catenuloplanes</taxon>
    </lineage>
</organism>
<dbReference type="Gene3D" id="3.30.450.40">
    <property type="match status" value="2"/>
</dbReference>
<dbReference type="CDD" id="cd00075">
    <property type="entry name" value="HATPase"/>
    <property type="match status" value="1"/>
</dbReference>